<dbReference type="InterPro" id="IPR011990">
    <property type="entry name" value="TPR-like_helical_dom_sf"/>
</dbReference>
<feature type="chain" id="PRO_5017044903" evidence="2">
    <location>
        <begin position="20"/>
        <end position="252"/>
    </location>
</feature>
<name>A0A380MWS9_9GAMM</name>
<dbReference type="Pfam" id="PF14559">
    <property type="entry name" value="TPR_19"/>
    <property type="match status" value="1"/>
</dbReference>
<accession>A0A380MWS9</accession>
<keyword evidence="1" id="KW-0802">TPR repeat</keyword>
<dbReference type="RefSeq" id="WP_072576933.1">
    <property type="nucleotide sequence ID" value="NZ_LWHB01000118.1"/>
</dbReference>
<evidence type="ECO:0000256" key="2">
    <source>
        <dbReference type="SAM" id="SignalP"/>
    </source>
</evidence>
<dbReference type="SMART" id="SM00028">
    <property type="entry name" value="TPR"/>
    <property type="match status" value="3"/>
</dbReference>
<organism evidence="3 4">
    <name type="scientific">Suttonella ornithocola</name>
    <dbReference type="NCBI Taxonomy" id="279832"/>
    <lineage>
        <taxon>Bacteria</taxon>
        <taxon>Pseudomonadati</taxon>
        <taxon>Pseudomonadota</taxon>
        <taxon>Gammaproteobacteria</taxon>
        <taxon>Cardiobacteriales</taxon>
        <taxon>Cardiobacteriaceae</taxon>
        <taxon>Suttonella</taxon>
    </lineage>
</organism>
<evidence type="ECO:0000256" key="1">
    <source>
        <dbReference type="PROSITE-ProRule" id="PRU00339"/>
    </source>
</evidence>
<dbReference type="Proteomes" id="UP000254601">
    <property type="component" value="Unassembled WGS sequence"/>
</dbReference>
<dbReference type="AlphaFoldDB" id="A0A380MWS9"/>
<proteinExistence type="predicted"/>
<evidence type="ECO:0000313" key="4">
    <source>
        <dbReference type="Proteomes" id="UP000254601"/>
    </source>
</evidence>
<dbReference type="InterPro" id="IPR019734">
    <property type="entry name" value="TPR_rpt"/>
</dbReference>
<dbReference type="SUPFAM" id="SSF48452">
    <property type="entry name" value="TPR-like"/>
    <property type="match status" value="1"/>
</dbReference>
<keyword evidence="4" id="KW-1185">Reference proteome</keyword>
<dbReference type="OrthoDB" id="9814042at2"/>
<evidence type="ECO:0000313" key="3">
    <source>
        <dbReference type="EMBL" id="SUO95867.1"/>
    </source>
</evidence>
<protein>
    <submittedName>
        <fullName evidence="3">Tetratricopeptide repeat protein</fullName>
    </submittedName>
</protein>
<gene>
    <name evidence="3" type="ORF">NCTC13337_01626</name>
</gene>
<feature type="repeat" description="TPR" evidence="1">
    <location>
        <begin position="40"/>
        <end position="73"/>
    </location>
</feature>
<dbReference type="Pfam" id="PF13432">
    <property type="entry name" value="TPR_16"/>
    <property type="match status" value="1"/>
</dbReference>
<dbReference type="Gene3D" id="1.25.40.10">
    <property type="entry name" value="Tetratricopeptide repeat domain"/>
    <property type="match status" value="1"/>
</dbReference>
<keyword evidence="2" id="KW-0732">Signal</keyword>
<sequence>MKLKLGLISILSATLFLNACTTTTTGKIPTEVKPDYNRAYQDYLRLGAEYVQRGRYDLAEPKLKRAIEIDSRPPEAWNILAVLYEEKRDINSGNQIYQKLINSHPDYALGFMNYATFLCKFDRNPERQALYGKMRGKGNEFKVLSYIAEGNCAREHQQYSVAENAYRQALAYDNHAPGALLPLADMAVQSGNYQAAMNYLKVIHTYVGYSADSVRLAILAARGLGDVNQENEMMRVMRSNYQGTSQAKTLGI</sequence>
<dbReference type="EMBL" id="UHIC01000001">
    <property type="protein sequence ID" value="SUO95867.1"/>
    <property type="molecule type" value="Genomic_DNA"/>
</dbReference>
<dbReference type="PROSITE" id="PS50005">
    <property type="entry name" value="TPR"/>
    <property type="match status" value="1"/>
</dbReference>
<reference evidence="3 4" key="1">
    <citation type="submission" date="2018-06" db="EMBL/GenBank/DDBJ databases">
        <authorList>
            <consortium name="Pathogen Informatics"/>
            <person name="Doyle S."/>
        </authorList>
    </citation>
    <scope>NUCLEOTIDE SEQUENCE [LARGE SCALE GENOMIC DNA]</scope>
    <source>
        <strain evidence="3 4">NCTC13337</strain>
    </source>
</reference>
<feature type="signal peptide" evidence="2">
    <location>
        <begin position="1"/>
        <end position="19"/>
    </location>
</feature>